<dbReference type="GO" id="GO:0016853">
    <property type="term" value="F:isomerase activity"/>
    <property type="evidence" value="ECO:0007669"/>
    <property type="project" value="UniProtKB-KW"/>
</dbReference>
<dbReference type="AlphaFoldDB" id="A0A5C6AUI9"/>
<dbReference type="Proteomes" id="UP000316213">
    <property type="component" value="Unassembled WGS sequence"/>
</dbReference>
<protein>
    <submittedName>
        <fullName evidence="2">Xylose isomerase-like TIM barrel</fullName>
    </submittedName>
</protein>
<accession>A0A5C6AUI9</accession>
<dbReference type="Gene3D" id="3.20.20.150">
    <property type="entry name" value="Divalent-metal-dependent TIM barrel enzymes"/>
    <property type="match status" value="1"/>
</dbReference>
<proteinExistence type="predicted"/>
<keyword evidence="2" id="KW-0413">Isomerase</keyword>
<gene>
    <name evidence="2" type="ORF">Pla100_05840</name>
</gene>
<dbReference type="InterPro" id="IPR050312">
    <property type="entry name" value="IolE/XylAMocC-like"/>
</dbReference>
<dbReference type="SUPFAM" id="SSF51658">
    <property type="entry name" value="Xylose isomerase-like"/>
    <property type="match status" value="1"/>
</dbReference>
<dbReference type="PANTHER" id="PTHR12110:SF21">
    <property type="entry name" value="XYLOSE ISOMERASE-LIKE TIM BARREL DOMAIN-CONTAINING PROTEIN"/>
    <property type="match status" value="1"/>
</dbReference>
<evidence type="ECO:0000313" key="2">
    <source>
        <dbReference type="EMBL" id="TWU03655.1"/>
    </source>
</evidence>
<dbReference type="InterPro" id="IPR013022">
    <property type="entry name" value="Xyl_isomerase-like_TIM-brl"/>
</dbReference>
<evidence type="ECO:0000313" key="3">
    <source>
        <dbReference type="Proteomes" id="UP000316213"/>
    </source>
</evidence>
<sequence>MTGGMNAMLRANKASGQERLSPSIRTCTLGFSTYGMPSLRSETAIDVLAKIGFDSVELAVREGWDADSAELSEARKKAIRVRLEEHSLRLTSLMEHVSPLSDKQQAFALERLKLATELAHELAPSTPPLVQTVLGGGDFESSKNLLRDRLGRWVRLADETQTAIAIKPHRGGVVSQPAEAVWLFEQLGAPDRLRMVFDYSHYAFRDLPLIETIETSLPYVAHVAVKDVKRVDDRVVFELPGETRNIDFADLISRLHGGGYRGDINCEVSSMVSKRAGYDAVAAARTCYRNLSTAFERSGVERPS</sequence>
<keyword evidence="3" id="KW-1185">Reference proteome</keyword>
<feature type="domain" description="Xylose isomerase-like TIM barrel" evidence="1">
    <location>
        <begin position="46"/>
        <end position="272"/>
    </location>
</feature>
<evidence type="ECO:0000259" key="1">
    <source>
        <dbReference type="Pfam" id="PF01261"/>
    </source>
</evidence>
<dbReference type="EMBL" id="SJPM01000001">
    <property type="protein sequence ID" value="TWU03655.1"/>
    <property type="molecule type" value="Genomic_DNA"/>
</dbReference>
<dbReference type="Pfam" id="PF01261">
    <property type="entry name" value="AP_endonuc_2"/>
    <property type="match status" value="1"/>
</dbReference>
<reference evidence="2 3" key="1">
    <citation type="submission" date="2019-02" db="EMBL/GenBank/DDBJ databases">
        <title>Deep-cultivation of Planctomycetes and their phenomic and genomic characterization uncovers novel biology.</title>
        <authorList>
            <person name="Wiegand S."/>
            <person name="Jogler M."/>
            <person name="Boedeker C."/>
            <person name="Pinto D."/>
            <person name="Vollmers J."/>
            <person name="Rivas-Marin E."/>
            <person name="Kohn T."/>
            <person name="Peeters S.H."/>
            <person name="Heuer A."/>
            <person name="Rast P."/>
            <person name="Oberbeckmann S."/>
            <person name="Bunk B."/>
            <person name="Jeske O."/>
            <person name="Meyerdierks A."/>
            <person name="Storesund J.E."/>
            <person name="Kallscheuer N."/>
            <person name="Luecker S."/>
            <person name="Lage O.M."/>
            <person name="Pohl T."/>
            <person name="Merkel B.J."/>
            <person name="Hornburger P."/>
            <person name="Mueller R.-W."/>
            <person name="Bruemmer F."/>
            <person name="Labrenz M."/>
            <person name="Spormann A.M."/>
            <person name="Op Den Camp H."/>
            <person name="Overmann J."/>
            <person name="Amann R."/>
            <person name="Jetten M.S.M."/>
            <person name="Mascher T."/>
            <person name="Medema M.H."/>
            <person name="Devos D.P."/>
            <person name="Kaster A.-K."/>
            <person name="Ovreas L."/>
            <person name="Rohde M."/>
            <person name="Galperin M.Y."/>
            <person name="Jogler C."/>
        </authorList>
    </citation>
    <scope>NUCLEOTIDE SEQUENCE [LARGE SCALE GENOMIC DNA]</scope>
    <source>
        <strain evidence="2 3">Pla100</strain>
    </source>
</reference>
<name>A0A5C6AUI9_9BACT</name>
<dbReference type="PANTHER" id="PTHR12110">
    <property type="entry name" value="HYDROXYPYRUVATE ISOMERASE"/>
    <property type="match status" value="1"/>
</dbReference>
<dbReference type="InterPro" id="IPR036237">
    <property type="entry name" value="Xyl_isomerase-like_sf"/>
</dbReference>
<comment type="caution">
    <text evidence="2">The sequence shown here is derived from an EMBL/GenBank/DDBJ whole genome shotgun (WGS) entry which is preliminary data.</text>
</comment>
<organism evidence="2 3">
    <name type="scientific">Neorhodopirellula pilleata</name>
    <dbReference type="NCBI Taxonomy" id="2714738"/>
    <lineage>
        <taxon>Bacteria</taxon>
        <taxon>Pseudomonadati</taxon>
        <taxon>Planctomycetota</taxon>
        <taxon>Planctomycetia</taxon>
        <taxon>Pirellulales</taxon>
        <taxon>Pirellulaceae</taxon>
        <taxon>Neorhodopirellula</taxon>
    </lineage>
</organism>